<dbReference type="EMBL" id="KV417349">
    <property type="protein sequence ID" value="KZO90182.1"/>
    <property type="molecule type" value="Genomic_DNA"/>
</dbReference>
<dbReference type="OrthoDB" id="438939at2759"/>
<dbReference type="GO" id="GO:0003729">
    <property type="term" value="F:mRNA binding"/>
    <property type="evidence" value="ECO:0007669"/>
    <property type="project" value="InterPro"/>
</dbReference>
<dbReference type="PANTHER" id="PTHR12097">
    <property type="entry name" value="SPLICING FACTOR 3B, SUBUNIT 1-RELATED"/>
    <property type="match status" value="1"/>
</dbReference>
<sequence>MEQINRLLPSHPAALSLCLLSTATPADHSSAANANSIAAQEKLSRKQHKLLEKTAKPERALDTLGFCSYSRRLVLEEPAYQQWFTPHDEQAAFKLLYTAYDQPPSALTEHSPSPYSSTSYSHMPSILMPTPSPQQSMPSWQTDVLPGGYNDRQGDVPVRHTRSTEGTSSTRAWRASTPWPHKVSAPQGFCYQLPFKPYQGTLHLALLHHATEGSTPPSTGRRERWWDVKDNEETAVDSEATAITSGKWSDKALEEAAPPKEQHSRWDETPSIQVKVEEGTPVATTAAAAAGTRCPWNHQNTSDEELDILLSPTRYAIIQLLPRSSKVHRKTALRQIPDKVSEFGAALLFDKILSQVMERTVEDQERHLLLNNLIRPYVHRILLVVEHLLVDEDYYAPVEGRQIIFTPPRQLACIQARFAHDCVDVLRGLLRPMNSVAASPPLHYQQEQRSWRLLHACIRIVRQIAITMSPTFPAKLATAPYRIKTFNAVLKPLWLGIHQHRGKGLVPFLKSYQVHHTPDGPKYAFYDTKLIIVIWIHEGSDEMMKKIILKVVKQCVAMDRVTPACIKHDILPEFLKVFGVQRMALDQKNLKQMVETKVELAQRAGIAQITDRTVNVEMVAVILDHANAHCCNMCCIGHGG</sequence>
<proteinExistence type="predicted"/>
<gene>
    <name evidence="2" type="ORF">CALVIDRAFT_531618</name>
</gene>
<evidence type="ECO:0000256" key="1">
    <source>
        <dbReference type="SAM" id="MobiDB-lite"/>
    </source>
</evidence>
<dbReference type="Proteomes" id="UP000076738">
    <property type="component" value="Unassembled WGS sequence"/>
</dbReference>
<feature type="region of interest" description="Disordered" evidence="1">
    <location>
        <begin position="152"/>
        <end position="174"/>
    </location>
</feature>
<accession>A0A167G597</accession>
<organism evidence="2 3">
    <name type="scientific">Calocera viscosa (strain TUFC12733)</name>
    <dbReference type="NCBI Taxonomy" id="1330018"/>
    <lineage>
        <taxon>Eukaryota</taxon>
        <taxon>Fungi</taxon>
        <taxon>Dikarya</taxon>
        <taxon>Basidiomycota</taxon>
        <taxon>Agaricomycotina</taxon>
        <taxon>Dacrymycetes</taxon>
        <taxon>Dacrymycetales</taxon>
        <taxon>Dacrymycetaceae</taxon>
        <taxon>Calocera</taxon>
    </lineage>
</organism>
<name>A0A167G597_CALVF</name>
<dbReference type="InterPro" id="IPR038737">
    <property type="entry name" value="SF3b_su1-like"/>
</dbReference>
<dbReference type="AlphaFoldDB" id="A0A167G597"/>
<keyword evidence="3" id="KW-1185">Reference proteome</keyword>
<evidence type="ECO:0000313" key="2">
    <source>
        <dbReference type="EMBL" id="KZO90182.1"/>
    </source>
</evidence>
<dbReference type="GO" id="GO:0000245">
    <property type="term" value="P:spliceosomal complex assembly"/>
    <property type="evidence" value="ECO:0007669"/>
    <property type="project" value="InterPro"/>
</dbReference>
<protein>
    <submittedName>
        <fullName evidence="2">Uncharacterized protein</fullName>
    </submittedName>
</protein>
<dbReference type="STRING" id="1330018.A0A167G597"/>
<reference evidence="2 3" key="1">
    <citation type="journal article" date="2016" name="Mol. Biol. Evol.">
        <title>Comparative Genomics of Early-Diverging Mushroom-Forming Fungi Provides Insights into the Origins of Lignocellulose Decay Capabilities.</title>
        <authorList>
            <person name="Nagy L.G."/>
            <person name="Riley R."/>
            <person name="Tritt A."/>
            <person name="Adam C."/>
            <person name="Daum C."/>
            <person name="Floudas D."/>
            <person name="Sun H."/>
            <person name="Yadav J.S."/>
            <person name="Pangilinan J."/>
            <person name="Larsson K.H."/>
            <person name="Matsuura K."/>
            <person name="Barry K."/>
            <person name="Labutti K."/>
            <person name="Kuo R."/>
            <person name="Ohm R.A."/>
            <person name="Bhattacharya S.S."/>
            <person name="Shirouzu T."/>
            <person name="Yoshinaga Y."/>
            <person name="Martin F.M."/>
            <person name="Grigoriev I.V."/>
            <person name="Hibbett D.S."/>
        </authorList>
    </citation>
    <scope>NUCLEOTIDE SEQUENCE [LARGE SCALE GENOMIC DNA]</scope>
    <source>
        <strain evidence="2 3">TUFC12733</strain>
    </source>
</reference>
<evidence type="ECO:0000313" key="3">
    <source>
        <dbReference type="Proteomes" id="UP000076738"/>
    </source>
</evidence>